<gene>
    <name evidence="1" type="ORF">EUAN_22550</name>
</gene>
<name>A0A1S1V4Q3_9FIRM</name>
<protein>
    <submittedName>
        <fullName evidence="1">Uncharacterized protein</fullName>
    </submittedName>
</protein>
<sequence length="89" mass="10629">MLNRNQVERIFLELSIRKADIDSAVQELKSRYEDSKSKLQFARDRDSEENIEFWEDTVETYTYLLESKSKQHKEIEQLLGEVDVALKNF</sequence>
<dbReference type="AlphaFoldDB" id="A0A1S1V4Q3"/>
<organism evidence="1 2">
    <name type="scientific">Andreesenia angusta</name>
    <dbReference type="NCBI Taxonomy" id="39480"/>
    <lineage>
        <taxon>Bacteria</taxon>
        <taxon>Bacillati</taxon>
        <taxon>Bacillota</taxon>
        <taxon>Tissierellia</taxon>
        <taxon>Tissierellales</taxon>
        <taxon>Gottschalkiaceae</taxon>
        <taxon>Andreesenia</taxon>
    </lineage>
</organism>
<dbReference type="RefSeq" id="WP_071064511.1">
    <property type="nucleotide sequence ID" value="NZ_MKIE01000014.1"/>
</dbReference>
<evidence type="ECO:0000313" key="2">
    <source>
        <dbReference type="Proteomes" id="UP000180254"/>
    </source>
</evidence>
<proteinExistence type="predicted"/>
<comment type="caution">
    <text evidence="1">The sequence shown here is derived from an EMBL/GenBank/DDBJ whole genome shotgun (WGS) entry which is preliminary data.</text>
</comment>
<evidence type="ECO:0000313" key="1">
    <source>
        <dbReference type="EMBL" id="OHW61405.1"/>
    </source>
</evidence>
<dbReference type="EMBL" id="MKIE01000014">
    <property type="protein sequence ID" value="OHW61405.1"/>
    <property type="molecule type" value="Genomic_DNA"/>
</dbReference>
<reference evidence="1 2" key="1">
    <citation type="submission" date="2016-09" db="EMBL/GenBank/DDBJ databases">
        <title>Genome sequence of Eubacterium angustum.</title>
        <authorList>
            <person name="Poehlein A."/>
            <person name="Daniel R."/>
        </authorList>
    </citation>
    <scope>NUCLEOTIDE SEQUENCE [LARGE SCALE GENOMIC DNA]</scope>
    <source>
        <strain evidence="1 2">DSM 1989</strain>
    </source>
</reference>
<keyword evidence="2" id="KW-1185">Reference proteome</keyword>
<accession>A0A1S1V4Q3</accession>
<dbReference type="Proteomes" id="UP000180254">
    <property type="component" value="Unassembled WGS sequence"/>
</dbReference>
<dbReference type="STRING" id="39480.EUAN_22550"/>